<keyword evidence="2" id="KW-1185">Reference proteome</keyword>
<dbReference type="Proteomes" id="UP000006056">
    <property type="component" value="Chromosome"/>
</dbReference>
<dbReference type="AlphaFoldDB" id="I3ZG49"/>
<dbReference type="EMBL" id="CP003379">
    <property type="protein sequence ID" value="AFL88217.1"/>
    <property type="molecule type" value="Genomic_DNA"/>
</dbReference>
<name>I3ZG49_TERRK</name>
<dbReference type="STRING" id="926566.Terro_1928"/>
<reference evidence="1 2" key="1">
    <citation type="submission" date="2012-06" db="EMBL/GenBank/DDBJ databases">
        <title>Complete genome of Terriglobus roseus DSM 18391.</title>
        <authorList>
            <consortium name="US DOE Joint Genome Institute (JGI-PGF)"/>
            <person name="Lucas S."/>
            <person name="Copeland A."/>
            <person name="Lapidus A."/>
            <person name="Glavina del Rio T."/>
            <person name="Dalin E."/>
            <person name="Tice H."/>
            <person name="Bruce D."/>
            <person name="Goodwin L."/>
            <person name="Pitluck S."/>
            <person name="Peters L."/>
            <person name="Mikhailova N."/>
            <person name="Munk A.C.C."/>
            <person name="Kyrpides N."/>
            <person name="Mavromatis K."/>
            <person name="Ivanova N."/>
            <person name="Brettin T."/>
            <person name="Detter J.C."/>
            <person name="Han C."/>
            <person name="Larimer F."/>
            <person name="Land M."/>
            <person name="Hauser L."/>
            <person name="Markowitz V."/>
            <person name="Cheng J.-F."/>
            <person name="Hugenholtz P."/>
            <person name="Woyke T."/>
            <person name="Wu D."/>
            <person name="Brambilla E."/>
            <person name="Klenk H.-P."/>
            <person name="Eisen J.A."/>
        </authorList>
    </citation>
    <scope>NUCLEOTIDE SEQUENCE [LARGE SCALE GENOMIC DNA]</scope>
    <source>
        <strain evidence="2">DSM 18391 / NRRL B-41598 / KBS 63</strain>
    </source>
</reference>
<dbReference type="HOGENOM" id="CLU_2636828_0_0_0"/>
<evidence type="ECO:0000313" key="2">
    <source>
        <dbReference type="Proteomes" id="UP000006056"/>
    </source>
</evidence>
<proteinExistence type="predicted"/>
<evidence type="ECO:0000313" key="1">
    <source>
        <dbReference type="EMBL" id="AFL88217.1"/>
    </source>
</evidence>
<gene>
    <name evidence="1" type="ordered locus">Terro_1928</name>
</gene>
<protein>
    <submittedName>
        <fullName evidence="1">Uncharacterized protein</fullName>
    </submittedName>
</protein>
<dbReference type="KEGG" id="trs:Terro_1928"/>
<organism evidence="1 2">
    <name type="scientific">Terriglobus roseus (strain DSM 18391 / NRRL B-41598 / KBS 63)</name>
    <dbReference type="NCBI Taxonomy" id="926566"/>
    <lineage>
        <taxon>Bacteria</taxon>
        <taxon>Pseudomonadati</taxon>
        <taxon>Acidobacteriota</taxon>
        <taxon>Terriglobia</taxon>
        <taxon>Terriglobales</taxon>
        <taxon>Acidobacteriaceae</taxon>
        <taxon>Terriglobus</taxon>
    </lineage>
</organism>
<sequence length="77" mass="8755">MEQPSLNASLYQKELSDIAQMMAMRILREWPSERLNEARGATVLLTTLQMALHYWNCINFIATVQKTTSPVGTKSIL</sequence>
<accession>I3ZG49</accession>